<comment type="caution">
    <text evidence="2">The sequence shown here is derived from an EMBL/GenBank/DDBJ whole genome shotgun (WGS) entry which is preliminary data.</text>
</comment>
<gene>
    <name evidence="2" type="ORF">ILEXP_LOCUS39726</name>
</gene>
<dbReference type="EMBL" id="CAUOFW020005458">
    <property type="protein sequence ID" value="CAK9170241.1"/>
    <property type="molecule type" value="Genomic_DNA"/>
</dbReference>
<evidence type="ECO:0000256" key="1">
    <source>
        <dbReference type="SAM" id="Phobius"/>
    </source>
</evidence>
<accession>A0ABC8TLD1</accession>
<dbReference type="Proteomes" id="UP001642360">
    <property type="component" value="Unassembled WGS sequence"/>
</dbReference>
<organism evidence="2 3">
    <name type="scientific">Ilex paraguariensis</name>
    <name type="common">yerba mate</name>
    <dbReference type="NCBI Taxonomy" id="185542"/>
    <lineage>
        <taxon>Eukaryota</taxon>
        <taxon>Viridiplantae</taxon>
        <taxon>Streptophyta</taxon>
        <taxon>Embryophyta</taxon>
        <taxon>Tracheophyta</taxon>
        <taxon>Spermatophyta</taxon>
        <taxon>Magnoliopsida</taxon>
        <taxon>eudicotyledons</taxon>
        <taxon>Gunneridae</taxon>
        <taxon>Pentapetalae</taxon>
        <taxon>asterids</taxon>
        <taxon>campanulids</taxon>
        <taxon>Aquifoliales</taxon>
        <taxon>Aquifoliaceae</taxon>
        <taxon>Ilex</taxon>
    </lineage>
</organism>
<sequence>MDVLRIFIFSVFLIVFLAALLRYEHPLLIEGRDKCEWVLPITVHAPPQGTTTAHTRNEKPFSLEPLWIRT</sequence>
<feature type="transmembrane region" description="Helical" evidence="1">
    <location>
        <begin position="6"/>
        <end position="23"/>
    </location>
</feature>
<evidence type="ECO:0000313" key="2">
    <source>
        <dbReference type="EMBL" id="CAK9170241.1"/>
    </source>
</evidence>
<proteinExistence type="predicted"/>
<dbReference type="AlphaFoldDB" id="A0ABC8TLD1"/>
<keyword evidence="1" id="KW-0472">Membrane</keyword>
<evidence type="ECO:0008006" key="4">
    <source>
        <dbReference type="Google" id="ProtNLM"/>
    </source>
</evidence>
<keyword evidence="1" id="KW-0812">Transmembrane</keyword>
<keyword evidence="1" id="KW-1133">Transmembrane helix</keyword>
<keyword evidence="3" id="KW-1185">Reference proteome</keyword>
<name>A0ABC8TLD1_9AQUA</name>
<protein>
    <recommendedName>
        <fullName evidence="4">Secreted protein</fullName>
    </recommendedName>
</protein>
<reference evidence="2 3" key="1">
    <citation type="submission" date="2024-02" db="EMBL/GenBank/DDBJ databases">
        <authorList>
            <person name="Vignale AGUSTIN F."/>
            <person name="Sosa J E."/>
            <person name="Modenutti C."/>
        </authorList>
    </citation>
    <scope>NUCLEOTIDE SEQUENCE [LARGE SCALE GENOMIC DNA]</scope>
</reference>
<evidence type="ECO:0000313" key="3">
    <source>
        <dbReference type="Proteomes" id="UP001642360"/>
    </source>
</evidence>